<dbReference type="InterPro" id="IPR050624">
    <property type="entry name" value="HTH-type_Tx_Regulator"/>
</dbReference>
<evidence type="ECO:0000313" key="4">
    <source>
        <dbReference type="EMBL" id="MSS02156.1"/>
    </source>
</evidence>
<dbReference type="PANTHER" id="PTHR43479">
    <property type="entry name" value="ACREF/ENVCD OPERON REPRESSOR-RELATED"/>
    <property type="match status" value="1"/>
</dbReference>
<dbReference type="InterPro" id="IPR009057">
    <property type="entry name" value="Homeodomain-like_sf"/>
</dbReference>
<evidence type="ECO:0000259" key="3">
    <source>
        <dbReference type="PROSITE" id="PS50977"/>
    </source>
</evidence>
<organism evidence="4 5">
    <name type="scientific">Floccifex porci</name>
    <dbReference type="NCBI Taxonomy" id="2606629"/>
    <lineage>
        <taxon>Bacteria</taxon>
        <taxon>Bacillati</taxon>
        <taxon>Bacillota</taxon>
        <taxon>Erysipelotrichia</taxon>
        <taxon>Erysipelotrichales</taxon>
        <taxon>Erysipelotrichaceae</taxon>
        <taxon>Floccifex</taxon>
    </lineage>
</organism>
<accession>A0A7X2N495</accession>
<dbReference type="AlphaFoldDB" id="A0A7X2N495"/>
<comment type="caution">
    <text evidence="4">The sequence shown here is derived from an EMBL/GenBank/DDBJ whole genome shotgun (WGS) entry which is preliminary data.</text>
</comment>
<evidence type="ECO:0000256" key="2">
    <source>
        <dbReference type="PROSITE-ProRule" id="PRU00335"/>
    </source>
</evidence>
<dbReference type="EMBL" id="VUMM01000022">
    <property type="protein sequence ID" value="MSS02156.1"/>
    <property type="molecule type" value="Genomic_DNA"/>
</dbReference>
<gene>
    <name evidence="4" type="ORF">FYJ50_08660</name>
</gene>
<feature type="domain" description="HTH tetR-type" evidence="3">
    <location>
        <begin position="10"/>
        <end position="70"/>
    </location>
</feature>
<dbReference type="SUPFAM" id="SSF46689">
    <property type="entry name" value="Homeodomain-like"/>
    <property type="match status" value="1"/>
</dbReference>
<dbReference type="Pfam" id="PF00440">
    <property type="entry name" value="TetR_N"/>
    <property type="match status" value="1"/>
</dbReference>
<reference evidence="4 5" key="1">
    <citation type="submission" date="2019-08" db="EMBL/GenBank/DDBJ databases">
        <title>In-depth cultivation of the pig gut microbiome towards novel bacterial diversity and tailored functional studies.</title>
        <authorList>
            <person name="Wylensek D."/>
            <person name="Hitch T.C.A."/>
            <person name="Clavel T."/>
        </authorList>
    </citation>
    <scope>NUCLEOTIDE SEQUENCE [LARGE SCALE GENOMIC DNA]</scope>
    <source>
        <strain evidence="4 5">LKV-178-WT-2G</strain>
    </source>
</reference>
<evidence type="ECO:0000313" key="5">
    <source>
        <dbReference type="Proteomes" id="UP000470082"/>
    </source>
</evidence>
<dbReference type="RefSeq" id="WP_154461111.1">
    <property type="nucleotide sequence ID" value="NZ_JAXEST010000019.1"/>
</dbReference>
<dbReference type="Gene3D" id="1.10.357.10">
    <property type="entry name" value="Tetracycline Repressor, domain 2"/>
    <property type="match status" value="1"/>
</dbReference>
<dbReference type="Proteomes" id="UP000470082">
    <property type="component" value="Unassembled WGS sequence"/>
</dbReference>
<feature type="DNA-binding region" description="H-T-H motif" evidence="2">
    <location>
        <begin position="33"/>
        <end position="52"/>
    </location>
</feature>
<keyword evidence="1 2" id="KW-0238">DNA-binding</keyword>
<dbReference type="InterPro" id="IPR001647">
    <property type="entry name" value="HTH_TetR"/>
</dbReference>
<sequence length="201" mass="23769">MKKKVIENKIQKENRLLSAAFELLTENEIQKVSVNDIVNKANVAKGTFYLYFKDKYEIRDILIQKETRKLFHQSIEELNQNDIRDFEDRIIFIINHVILQFQMHPEILNFIKKNLSWGLFQSTLNEALNHDTYDLIEIFKKDASSAHYTYKNPEVILYMIIELSGNTCYDAIARKKPLDIEEYKPYLFDAIRAILQTGKES</sequence>
<dbReference type="PROSITE" id="PS50977">
    <property type="entry name" value="HTH_TETR_2"/>
    <property type="match status" value="1"/>
</dbReference>
<dbReference type="PRINTS" id="PR00455">
    <property type="entry name" value="HTHTETR"/>
</dbReference>
<dbReference type="GO" id="GO:0003677">
    <property type="term" value="F:DNA binding"/>
    <property type="evidence" value="ECO:0007669"/>
    <property type="project" value="UniProtKB-UniRule"/>
</dbReference>
<proteinExistence type="predicted"/>
<keyword evidence="5" id="KW-1185">Reference proteome</keyword>
<name>A0A7X2N495_9FIRM</name>
<dbReference type="PANTHER" id="PTHR43479:SF11">
    <property type="entry name" value="ACREF_ENVCD OPERON REPRESSOR-RELATED"/>
    <property type="match status" value="1"/>
</dbReference>
<protein>
    <submittedName>
        <fullName evidence="4">TetR/AcrR family transcriptional regulator</fullName>
    </submittedName>
</protein>
<evidence type="ECO:0000256" key="1">
    <source>
        <dbReference type="ARBA" id="ARBA00023125"/>
    </source>
</evidence>